<dbReference type="EMBL" id="PDNC01000157">
    <property type="protein sequence ID" value="PGG96958.1"/>
    <property type="molecule type" value="Genomic_DNA"/>
</dbReference>
<keyword evidence="3" id="KW-1185">Reference proteome</keyword>
<comment type="caution">
    <text evidence="2">The sequence shown here is derived from an EMBL/GenBank/DDBJ whole genome shotgun (WGS) entry which is preliminary data.</text>
</comment>
<protein>
    <recommendedName>
        <fullName evidence="4">PIN domain-containing protein</fullName>
    </recommendedName>
</protein>
<evidence type="ECO:0000256" key="1">
    <source>
        <dbReference type="SAM" id="MobiDB-lite"/>
    </source>
</evidence>
<organism evidence="2 3">
    <name type="scientific">Blastomyces parvus</name>
    <dbReference type="NCBI Taxonomy" id="2060905"/>
    <lineage>
        <taxon>Eukaryota</taxon>
        <taxon>Fungi</taxon>
        <taxon>Dikarya</taxon>
        <taxon>Ascomycota</taxon>
        <taxon>Pezizomycotina</taxon>
        <taxon>Eurotiomycetes</taxon>
        <taxon>Eurotiomycetidae</taxon>
        <taxon>Onygenales</taxon>
        <taxon>Ajellomycetaceae</taxon>
        <taxon>Blastomyces</taxon>
    </lineage>
</organism>
<evidence type="ECO:0000313" key="2">
    <source>
        <dbReference type="EMBL" id="PGG96958.1"/>
    </source>
</evidence>
<gene>
    <name evidence="2" type="ORF">GX51_07563</name>
</gene>
<evidence type="ECO:0000313" key="3">
    <source>
        <dbReference type="Proteomes" id="UP000224080"/>
    </source>
</evidence>
<feature type="region of interest" description="Disordered" evidence="1">
    <location>
        <begin position="111"/>
        <end position="140"/>
    </location>
</feature>
<dbReference type="OrthoDB" id="5361617at2759"/>
<accession>A0A2B7WK94</accession>
<feature type="compositionally biased region" description="Polar residues" evidence="1">
    <location>
        <begin position="177"/>
        <end position="186"/>
    </location>
</feature>
<feature type="region of interest" description="Disordered" evidence="1">
    <location>
        <begin position="375"/>
        <end position="439"/>
    </location>
</feature>
<feature type="compositionally biased region" description="Basic and acidic residues" evidence="1">
    <location>
        <begin position="122"/>
        <end position="140"/>
    </location>
</feature>
<feature type="compositionally biased region" description="Low complexity" evidence="1">
    <location>
        <begin position="403"/>
        <end position="413"/>
    </location>
</feature>
<feature type="compositionally biased region" description="Polar residues" evidence="1">
    <location>
        <begin position="379"/>
        <end position="389"/>
    </location>
</feature>
<feature type="region of interest" description="Disordered" evidence="1">
    <location>
        <begin position="161"/>
        <end position="189"/>
    </location>
</feature>
<feature type="compositionally biased region" description="Acidic residues" evidence="1">
    <location>
        <begin position="111"/>
        <end position="121"/>
    </location>
</feature>
<dbReference type="AlphaFoldDB" id="A0A2B7WK94"/>
<sequence length="439" mass="47552">MSVGRKVFHCVVDDTALTTNISEIKKWTSSGAITLIVPLYTLERLRALKKSGSQIGMNAREAVRFLDRVTSGKHDIPSSKIALQGPMEQFETWEEAENYFLPEFEEEVEDLSGSDVDEDELETHKDMESGEAKSEHTEAKSLNEMSQMLLSKLNFKKEPDAVSITSGGTRSHAASLASGSSQTSPECTAAKLAADPALTSNVGSSVNGHRRSTSGSVIPSVPVTIKPLLSAVLWRLHCQSGATPGVNSCILVTNDRITQTWAQKFGITTKNIHQLRTAIIYEEKEFKNHCKYLEKNQTTEPERLLSYENESDEDVLVFVPRGPGKSASRGTTIKRPVTRKATAGDRIANTSMNGGCVKTNGQIVSEAVVEVPSVPIDPNSFSRNFGTANPSPPAEPTVPNGNSPRGFVGSSPRGPRRGAPRAPPPRGSTTRGRGKLWVP</sequence>
<dbReference type="STRING" id="2060905.A0A2B7WK94"/>
<dbReference type="Proteomes" id="UP000224080">
    <property type="component" value="Unassembled WGS sequence"/>
</dbReference>
<proteinExistence type="predicted"/>
<dbReference type="Gene3D" id="3.40.50.1010">
    <property type="entry name" value="5'-nuclease"/>
    <property type="match status" value="1"/>
</dbReference>
<evidence type="ECO:0008006" key="4">
    <source>
        <dbReference type="Google" id="ProtNLM"/>
    </source>
</evidence>
<reference evidence="2 3" key="1">
    <citation type="submission" date="2017-10" db="EMBL/GenBank/DDBJ databases">
        <title>Comparative genomics in systemic dimorphic fungi from Ajellomycetaceae.</title>
        <authorList>
            <person name="Munoz J.F."/>
            <person name="Mcewen J.G."/>
            <person name="Clay O.K."/>
            <person name="Cuomo C.A."/>
        </authorList>
    </citation>
    <scope>NUCLEOTIDE SEQUENCE [LARGE SCALE GENOMIC DNA]</scope>
    <source>
        <strain evidence="2 3">UAMH130</strain>
    </source>
</reference>
<name>A0A2B7WK94_9EURO</name>